<dbReference type="EMBL" id="DF840361">
    <property type="protein sequence ID" value="GAT44929.1"/>
    <property type="molecule type" value="Genomic_DNA"/>
</dbReference>
<feature type="region of interest" description="Disordered" evidence="1">
    <location>
        <begin position="281"/>
        <end position="323"/>
    </location>
</feature>
<name>A0ABQ0L193_MYCCL</name>
<evidence type="ECO:0000313" key="2">
    <source>
        <dbReference type="EMBL" id="GAT44929.1"/>
    </source>
</evidence>
<feature type="non-terminal residue" evidence="2">
    <location>
        <position position="1"/>
    </location>
</feature>
<accession>A0ABQ0L193</accession>
<feature type="region of interest" description="Disordered" evidence="1">
    <location>
        <begin position="177"/>
        <end position="243"/>
    </location>
</feature>
<feature type="compositionally biased region" description="Low complexity" evidence="1">
    <location>
        <begin position="295"/>
        <end position="321"/>
    </location>
</feature>
<protein>
    <submittedName>
        <fullName evidence="2">Uncharacterized protein</fullName>
    </submittedName>
</protein>
<feature type="compositionally biased region" description="Pro residues" evidence="1">
    <location>
        <begin position="191"/>
        <end position="201"/>
    </location>
</feature>
<dbReference type="Proteomes" id="UP000815677">
    <property type="component" value="Unassembled WGS sequence"/>
</dbReference>
<evidence type="ECO:0000313" key="3">
    <source>
        <dbReference type="Proteomes" id="UP000815677"/>
    </source>
</evidence>
<reference evidence="2" key="1">
    <citation type="submission" date="2014-09" db="EMBL/GenBank/DDBJ databases">
        <title>Genome sequence of the luminous mushroom Mycena chlorophos for searching fungal bioluminescence genes.</title>
        <authorList>
            <person name="Tanaka Y."/>
            <person name="Kasuga D."/>
            <person name="Oba Y."/>
            <person name="Hase S."/>
            <person name="Sato K."/>
            <person name="Oba Y."/>
            <person name="Sakakibara Y."/>
        </authorList>
    </citation>
    <scope>NUCLEOTIDE SEQUENCE</scope>
</reference>
<evidence type="ECO:0000256" key="1">
    <source>
        <dbReference type="SAM" id="MobiDB-lite"/>
    </source>
</evidence>
<sequence length="809" mass="88694">NQPSRTSFTGIDEACTRWRSQGRPDHSCGQTTLPCGHFRGSLPERCGFFYPVAVKPPLEPRREELWFAPYERAVDVPQPFSLGSASRNSIICKSATLRQVPSHRTTEQTEESFSLLFAPSAHSRIWACPLLDAGRLIAVFESLLSQDSHRRASSTPGRAQSPFFTAVSDTTTRAQRFYPSSLTKSTRVTSPPAPPTTPSNTPPDEQLPPVRRTPPAHAPIRAPALTCDQKPRESNRALSILTSKREPTLAPTLLRVQKHAPVQMPTHALVFVPHIVALRKERSGGSKSPSDFGFSSKKSASKSSSRHSLISLPISPSSETSRLAEGRSACPVYCASHEPPRKRSGHEQRERFQSFRECSFKHDASGLTFRPFVRRMPSSLNHTALVDTQRMESDGFFSEQDYHFLLSELAIVTQERDQLLQDYERAMVDLKYSRDRSIRVSKRLHKENAQLRRSIRSFAEGCTRAQDELARLQLHLLFQERTRNTPSFGAVSISSAAPIQVISRSHCFLLRGVFTMDSEWPMELCQGQLPCSAGEPAADSANLEDFLDLLPVGSGTPQNGELDAVDPSGTFLDLGFGPAYNTMSTPSASNSVTLTMADVVATYSLEQHLGDVASGDDLTSSMLSALRARSAISSPASPSNLFAVDGTQSISPFELDALLDKPVGQARPFHGTALDGRMAIESAHPYSTTHRTTQGARAKALRLAEASVSATSRKRGPRALGSVPPAKNSKCFTFYKRKHPALKALIKKAGDRCSFNALCEQGPAQLPRNVATAQTNDLLTKIEEEYRRDENAPPLDAGKFVSFVPASSG</sequence>
<keyword evidence="3" id="KW-1185">Reference proteome</keyword>
<gene>
    <name evidence="2" type="ORF">MCHLO_02532</name>
</gene>
<proteinExistence type="predicted"/>
<organism evidence="2 3">
    <name type="scientific">Mycena chlorophos</name>
    <name type="common">Agaric fungus</name>
    <name type="synonym">Agaricus chlorophos</name>
    <dbReference type="NCBI Taxonomy" id="658473"/>
    <lineage>
        <taxon>Eukaryota</taxon>
        <taxon>Fungi</taxon>
        <taxon>Dikarya</taxon>
        <taxon>Basidiomycota</taxon>
        <taxon>Agaricomycotina</taxon>
        <taxon>Agaricomycetes</taxon>
        <taxon>Agaricomycetidae</taxon>
        <taxon>Agaricales</taxon>
        <taxon>Marasmiineae</taxon>
        <taxon>Mycenaceae</taxon>
        <taxon>Mycena</taxon>
    </lineage>
</organism>